<feature type="domain" description="Major facilitator superfamily (MFS) profile" evidence="9">
    <location>
        <begin position="9"/>
        <end position="405"/>
    </location>
</feature>
<keyword evidence="8" id="KW-0997">Cell inner membrane</keyword>
<dbReference type="NCBIfam" id="TIGR00710">
    <property type="entry name" value="efflux_Bcr_CflA"/>
    <property type="match status" value="1"/>
</dbReference>
<dbReference type="OrthoDB" id="9814303at2"/>
<evidence type="ECO:0000256" key="8">
    <source>
        <dbReference type="RuleBase" id="RU365088"/>
    </source>
</evidence>
<protein>
    <recommendedName>
        <fullName evidence="8">Bcr/CflA family efflux transporter</fullName>
    </recommendedName>
</protein>
<dbReference type="PROSITE" id="PS00216">
    <property type="entry name" value="SUGAR_TRANSPORT_1"/>
    <property type="match status" value="1"/>
</dbReference>
<dbReference type="GO" id="GO:1990961">
    <property type="term" value="P:xenobiotic detoxification by transmembrane export across the plasma membrane"/>
    <property type="evidence" value="ECO:0007669"/>
    <property type="project" value="InterPro"/>
</dbReference>
<dbReference type="InterPro" id="IPR005829">
    <property type="entry name" value="Sugar_transporter_CS"/>
</dbReference>
<evidence type="ECO:0000256" key="5">
    <source>
        <dbReference type="ARBA" id="ARBA00022692"/>
    </source>
</evidence>
<dbReference type="PANTHER" id="PTHR23502">
    <property type="entry name" value="MAJOR FACILITATOR SUPERFAMILY"/>
    <property type="match status" value="1"/>
</dbReference>
<dbReference type="NCBIfam" id="NF008314">
    <property type="entry name" value="PRK11102.1"/>
    <property type="match status" value="1"/>
</dbReference>
<evidence type="ECO:0000256" key="4">
    <source>
        <dbReference type="ARBA" id="ARBA00022475"/>
    </source>
</evidence>
<accession>R4YKN7</accession>
<dbReference type="Proteomes" id="UP000032749">
    <property type="component" value="Chromosome"/>
</dbReference>
<feature type="transmembrane region" description="Helical" evidence="8">
    <location>
        <begin position="99"/>
        <end position="121"/>
    </location>
</feature>
<dbReference type="CDD" id="cd17320">
    <property type="entry name" value="MFS_MdfA_MDR_like"/>
    <property type="match status" value="1"/>
</dbReference>
<dbReference type="PROSITE" id="PS50850">
    <property type="entry name" value="MFS"/>
    <property type="match status" value="1"/>
</dbReference>
<keyword evidence="4" id="KW-1003">Cell membrane</keyword>
<name>R4YKN7_OLEAN</name>
<dbReference type="InterPro" id="IPR020846">
    <property type="entry name" value="MFS_dom"/>
</dbReference>
<comment type="caution">
    <text evidence="8">Lacks conserved residue(s) required for the propagation of feature annotation.</text>
</comment>
<dbReference type="EMBL" id="FO203512">
    <property type="protein sequence ID" value="CCK75007.1"/>
    <property type="molecule type" value="Genomic_DNA"/>
</dbReference>
<comment type="subcellular location">
    <subcellularLocation>
        <location evidence="8">Cell inner membrane</location>
        <topology evidence="8">Multi-pass membrane protein</topology>
    </subcellularLocation>
    <subcellularLocation>
        <location evidence="1">Cell membrane</location>
        <topology evidence="1">Multi-pass membrane protein</topology>
    </subcellularLocation>
</comment>
<gene>
    <name evidence="10" type="ORF">OLEAN_C08310</name>
</gene>
<feature type="transmembrane region" description="Helical" evidence="8">
    <location>
        <begin position="346"/>
        <end position="366"/>
    </location>
</feature>
<dbReference type="AlphaFoldDB" id="R4YKN7"/>
<sequence length="410" mass="44684">MPAPSIRSLAILLAMLTAVAPFAVDMYLPAMQAMAIDLSTPIHYVEISVSTFLFGFAIGQLVGGPASDRFGRKPMIALGLILFSTTSLLLTQTESIDQLLFLRAIQAIGGGMATVNSSAMIRDLFSGDEMAKVLSMVAIVMMSAPLIAPMLGALIVKFFDWQAIFLCLSIYSLFVMLLLLWRLPETNTRSIRDKKEIESGKTKLWQSYKRVLTHRQAMGYIMAISFAFSGMFVFITSSAFTYLEYYSVSVQMFPFLFGANVLVMMLMNRINVWALNHYSSVNILTAGLIIQLICGIALIMASYTQADLYFVVALNMLFVGSLGLIAANATAGALNFFPDISGTATAVIGVTEFTLGAIVGIFWSYLHEIQFAATQQHTLSPMAWVMASCALIGLIGLKILSKAKVAPKPL</sequence>
<dbReference type="GO" id="GO:0042910">
    <property type="term" value="F:xenobiotic transmembrane transporter activity"/>
    <property type="evidence" value="ECO:0007669"/>
    <property type="project" value="InterPro"/>
</dbReference>
<reference evidence="10 11" key="1">
    <citation type="journal article" date="2013" name="Nat. Commun.">
        <title>Genome sequence and functional genomic analysis of the oil-degrading bacterium Oleispira antarctica.</title>
        <authorList>
            <person name="Kube M."/>
            <person name="Chernikova T.N."/>
            <person name="Al-Ramahi Y."/>
            <person name="Beloqui A."/>
            <person name="Lopez-Cortez N."/>
            <person name="Guazzaroni M.E."/>
            <person name="Heipieper H.J."/>
            <person name="Klages S."/>
            <person name="Kotsyurbenko O.R."/>
            <person name="Langer I."/>
            <person name="Nechitaylo T.Y."/>
            <person name="Lunsdorf H."/>
            <person name="Fernandez M."/>
            <person name="Juarez S."/>
            <person name="Ciordia S."/>
            <person name="Singer A."/>
            <person name="Kagan O."/>
            <person name="Egorova O."/>
            <person name="Petit P.A."/>
            <person name="Stogios P."/>
            <person name="Kim Y."/>
            <person name="Tchigvintsev A."/>
            <person name="Flick R."/>
            <person name="Denaro R."/>
            <person name="Genovese M."/>
            <person name="Albar J.P."/>
            <person name="Reva O.N."/>
            <person name="Martinez-Gomariz M."/>
            <person name="Tran H."/>
            <person name="Ferrer M."/>
            <person name="Savchenko A."/>
            <person name="Yakunin A.F."/>
            <person name="Yakimov M.M."/>
            <person name="Golyshina O.V."/>
            <person name="Reinhardt R."/>
            <person name="Golyshin P.N."/>
        </authorList>
    </citation>
    <scope>NUCLEOTIDE SEQUENCE [LARGE SCALE GENOMIC DNA]</scope>
</reference>
<dbReference type="KEGG" id="oai:OLEAN_C08310"/>
<evidence type="ECO:0000256" key="1">
    <source>
        <dbReference type="ARBA" id="ARBA00004651"/>
    </source>
</evidence>
<keyword evidence="11" id="KW-1185">Reference proteome</keyword>
<feature type="transmembrane region" description="Helical" evidence="8">
    <location>
        <begin position="75"/>
        <end position="93"/>
    </location>
</feature>
<proteinExistence type="inferred from homology"/>
<evidence type="ECO:0000256" key="7">
    <source>
        <dbReference type="ARBA" id="ARBA00023136"/>
    </source>
</evidence>
<feature type="transmembrane region" description="Helical" evidence="8">
    <location>
        <begin position="279"/>
        <end position="303"/>
    </location>
</feature>
<keyword evidence="6 8" id="KW-1133">Transmembrane helix</keyword>
<feature type="transmembrane region" description="Helical" evidence="8">
    <location>
        <begin position="309"/>
        <end position="334"/>
    </location>
</feature>
<feature type="transmembrane region" description="Helical" evidence="8">
    <location>
        <begin position="42"/>
        <end position="63"/>
    </location>
</feature>
<keyword evidence="5 8" id="KW-0812">Transmembrane</keyword>
<dbReference type="PANTHER" id="PTHR23502:SF132">
    <property type="entry name" value="POLYAMINE TRANSPORTER 2-RELATED"/>
    <property type="match status" value="1"/>
</dbReference>
<dbReference type="InterPro" id="IPR004812">
    <property type="entry name" value="Efflux_drug-R_Bcr/CmlA"/>
</dbReference>
<keyword evidence="3 8" id="KW-0813">Transport</keyword>
<comment type="similarity">
    <text evidence="2 8">Belongs to the major facilitator superfamily. Bcr/CmlA family.</text>
</comment>
<feature type="transmembrane region" description="Helical" evidence="8">
    <location>
        <begin position="161"/>
        <end position="181"/>
    </location>
</feature>
<evidence type="ECO:0000256" key="6">
    <source>
        <dbReference type="ARBA" id="ARBA00022989"/>
    </source>
</evidence>
<dbReference type="GO" id="GO:0005886">
    <property type="term" value="C:plasma membrane"/>
    <property type="evidence" value="ECO:0007669"/>
    <property type="project" value="UniProtKB-SubCell"/>
</dbReference>
<feature type="transmembrane region" description="Helical" evidence="8">
    <location>
        <begin position="133"/>
        <end position="155"/>
    </location>
</feature>
<feature type="transmembrane region" description="Helical" evidence="8">
    <location>
        <begin position="246"/>
        <end position="267"/>
    </location>
</feature>
<evidence type="ECO:0000256" key="2">
    <source>
        <dbReference type="ARBA" id="ARBA00006236"/>
    </source>
</evidence>
<evidence type="ECO:0000256" key="3">
    <source>
        <dbReference type="ARBA" id="ARBA00022448"/>
    </source>
</evidence>
<feature type="transmembrane region" description="Helical" evidence="8">
    <location>
        <begin position="378"/>
        <end position="400"/>
    </location>
</feature>
<organism evidence="10 11">
    <name type="scientific">Oleispira antarctica RB-8</name>
    <dbReference type="NCBI Taxonomy" id="698738"/>
    <lineage>
        <taxon>Bacteria</taxon>
        <taxon>Pseudomonadati</taxon>
        <taxon>Pseudomonadota</taxon>
        <taxon>Gammaproteobacteria</taxon>
        <taxon>Oceanospirillales</taxon>
        <taxon>Oceanospirillaceae</taxon>
        <taxon>Oleispira</taxon>
    </lineage>
</organism>
<keyword evidence="7 8" id="KW-0472">Membrane</keyword>
<dbReference type="STRING" id="698738.OLEAN_C08310"/>
<evidence type="ECO:0000313" key="10">
    <source>
        <dbReference type="EMBL" id="CCK75007.1"/>
    </source>
</evidence>
<dbReference type="Gene3D" id="1.20.1720.10">
    <property type="entry name" value="Multidrug resistance protein D"/>
    <property type="match status" value="1"/>
</dbReference>
<dbReference type="SUPFAM" id="SSF103473">
    <property type="entry name" value="MFS general substrate transporter"/>
    <property type="match status" value="1"/>
</dbReference>
<dbReference type="InterPro" id="IPR011701">
    <property type="entry name" value="MFS"/>
</dbReference>
<evidence type="ECO:0000313" key="11">
    <source>
        <dbReference type="Proteomes" id="UP000032749"/>
    </source>
</evidence>
<evidence type="ECO:0000259" key="9">
    <source>
        <dbReference type="PROSITE" id="PS50850"/>
    </source>
</evidence>
<dbReference type="InterPro" id="IPR036259">
    <property type="entry name" value="MFS_trans_sf"/>
</dbReference>
<dbReference type="HOGENOM" id="CLU_001265_47_0_6"/>
<feature type="transmembrane region" description="Helical" evidence="8">
    <location>
        <begin position="217"/>
        <end position="240"/>
    </location>
</feature>
<dbReference type="Pfam" id="PF07690">
    <property type="entry name" value="MFS_1"/>
    <property type="match status" value="1"/>
</dbReference>